<keyword evidence="11" id="KW-0443">Lipid metabolism</keyword>
<dbReference type="EMBL" id="JAKWBI020000240">
    <property type="protein sequence ID" value="KAJ2898196.1"/>
    <property type="molecule type" value="Genomic_DNA"/>
</dbReference>
<feature type="transmembrane region" description="Helical" evidence="20">
    <location>
        <begin position="393"/>
        <end position="414"/>
    </location>
</feature>
<feature type="transmembrane region" description="Helical" evidence="20">
    <location>
        <begin position="39"/>
        <end position="61"/>
    </location>
</feature>
<dbReference type="InterPro" id="IPR000731">
    <property type="entry name" value="SSD"/>
</dbReference>
<dbReference type="Pfam" id="PF12349">
    <property type="entry name" value="Sterol-sensing"/>
    <property type="match status" value="1"/>
</dbReference>
<dbReference type="InterPro" id="IPR019775">
    <property type="entry name" value="WD40_repeat_CS"/>
</dbReference>
<name>A0AAD5WPT0_9PEZI</name>
<feature type="transmembrane region" description="Helical" evidence="20">
    <location>
        <begin position="353"/>
        <end position="373"/>
    </location>
</feature>
<keyword evidence="14" id="KW-1207">Sterol metabolism</keyword>
<evidence type="ECO:0000256" key="13">
    <source>
        <dbReference type="ARBA" id="ARBA00023136"/>
    </source>
</evidence>
<dbReference type="GO" id="GO:0045540">
    <property type="term" value="P:regulation of cholesterol biosynthetic process"/>
    <property type="evidence" value="ECO:0007669"/>
    <property type="project" value="TreeGrafter"/>
</dbReference>
<proteinExistence type="inferred from homology"/>
<dbReference type="InterPro" id="IPR030225">
    <property type="entry name" value="SCAP"/>
</dbReference>
<dbReference type="InterPro" id="IPR015943">
    <property type="entry name" value="WD40/YVTN_repeat-like_dom_sf"/>
</dbReference>
<dbReference type="AlphaFoldDB" id="A0AAD5WPT0"/>
<keyword evidence="20" id="KW-1133">Transmembrane helix</keyword>
<keyword evidence="7 18" id="KW-0853">WD repeat</keyword>
<dbReference type="InterPro" id="IPR053958">
    <property type="entry name" value="HMGCR/SNAP/NPC1-like_SSD"/>
</dbReference>
<organism evidence="22 23">
    <name type="scientific">Zalerion maritima</name>
    <dbReference type="NCBI Taxonomy" id="339359"/>
    <lineage>
        <taxon>Eukaryota</taxon>
        <taxon>Fungi</taxon>
        <taxon>Dikarya</taxon>
        <taxon>Ascomycota</taxon>
        <taxon>Pezizomycotina</taxon>
        <taxon>Sordariomycetes</taxon>
        <taxon>Lulworthiomycetidae</taxon>
        <taxon>Lulworthiales</taxon>
        <taxon>Lulworthiaceae</taxon>
        <taxon>Zalerion</taxon>
    </lineage>
</organism>
<keyword evidence="13 20" id="KW-0472">Membrane</keyword>
<evidence type="ECO:0000256" key="12">
    <source>
        <dbReference type="ARBA" id="ARBA00023121"/>
    </source>
</evidence>
<dbReference type="GO" id="GO:0032934">
    <property type="term" value="F:sterol binding"/>
    <property type="evidence" value="ECO:0007669"/>
    <property type="project" value="InterPro"/>
</dbReference>
<feature type="transmembrane region" description="Helical" evidence="20">
    <location>
        <begin position="290"/>
        <end position="307"/>
    </location>
</feature>
<evidence type="ECO:0000256" key="14">
    <source>
        <dbReference type="ARBA" id="ARBA00023166"/>
    </source>
</evidence>
<keyword evidence="12" id="KW-0446">Lipid-binding</keyword>
<feature type="transmembrane region" description="Helical" evidence="20">
    <location>
        <begin position="319"/>
        <end position="341"/>
    </location>
</feature>
<comment type="subcellular location">
    <subcellularLocation>
        <location evidence="3">Cytoplasmic vesicle</location>
        <location evidence="3">COPII-coated vesicle membrane</location>
        <topology evidence="3">Multi-pass membrane protein</topology>
    </subcellularLocation>
    <subcellularLocation>
        <location evidence="1">Endoplasmic reticulum</location>
    </subcellularLocation>
    <subcellularLocation>
        <location evidence="2">Golgi apparatus membrane</location>
    </subcellularLocation>
</comment>
<dbReference type="InterPro" id="IPR001680">
    <property type="entry name" value="WD40_rpt"/>
</dbReference>
<evidence type="ECO:0000256" key="3">
    <source>
        <dbReference type="ARBA" id="ARBA00004557"/>
    </source>
</evidence>
<dbReference type="PROSITE" id="PS00678">
    <property type="entry name" value="WD_REPEATS_1"/>
    <property type="match status" value="1"/>
</dbReference>
<evidence type="ECO:0000256" key="1">
    <source>
        <dbReference type="ARBA" id="ARBA00004240"/>
    </source>
</evidence>
<dbReference type="PANTHER" id="PTHR46378">
    <property type="entry name" value="STEROL REGULATORY ELEMENT-BINDING PROTEIN CLEAVAGE-ACTIVATING PROTEIN"/>
    <property type="match status" value="1"/>
</dbReference>
<evidence type="ECO:0000256" key="5">
    <source>
        <dbReference type="ARBA" id="ARBA00019541"/>
    </source>
</evidence>
<feature type="transmembrane region" description="Helical" evidence="20">
    <location>
        <begin position="421"/>
        <end position="443"/>
    </location>
</feature>
<dbReference type="GO" id="GO:0032933">
    <property type="term" value="P:SREBP signaling pathway"/>
    <property type="evidence" value="ECO:0007669"/>
    <property type="project" value="InterPro"/>
</dbReference>
<evidence type="ECO:0000256" key="16">
    <source>
        <dbReference type="ARBA" id="ARBA00023329"/>
    </source>
</evidence>
<dbReference type="GO" id="GO:0012507">
    <property type="term" value="C:ER to Golgi transport vesicle membrane"/>
    <property type="evidence" value="ECO:0007669"/>
    <property type="project" value="UniProtKB-SubCell"/>
</dbReference>
<keyword evidence="10" id="KW-0333">Golgi apparatus</keyword>
<accession>A0AAD5WPT0</accession>
<feature type="transmembrane region" description="Helical" evidence="20">
    <location>
        <begin position="492"/>
        <end position="510"/>
    </location>
</feature>
<dbReference type="PROSITE" id="PS50082">
    <property type="entry name" value="WD_REPEATS_2"/>
    <property type="match status" value="1"/>
</dbReference>
<evidence type="ECO:0000313" key="22">
    <source>
        <dbReference type="EMBL" id="KAJ2898196.1"/>
    </source>
</evidence>
<evidence type="ECO:0000256" key="19">
    <source>
        <dbReference type="SAM" id="MobiDB-lite"/>
    </source>
</evidence>
<evidence type="ECO:0000256" key="2">
    <source>
        <dbReference type="ARBA" id="ARBA00004394"/>
    </source>
</evidence>
<evidence type="ECO:0000313" key="23">
    <source>
        <dbReference type="Proteomes" id="UP001201980"/>
    </source>
</evidence>
<evidence type="ECO:0000256" key="20">
    <source>
        <dbReference type="SAM" id="Phobius"/>
    </source>
</evidence>
<keyword evidence="9" id="KW-0256">Endoplasmic reticulum</keyword>
<evidence type="ECO:0000259" key="21">
    <source>
        <dbReference type="PROSITE" id="PS50156"/>
    </source>
</evidence>
<evidence type="ECO:0000256" key="4">
    <source>
        <dbReference type="ARBA" id="ARBA00007410"/>
    </source>
</evidence>
<evidence type="ECO:0000256" key="11">
    <source>
        <dbReference type="ARBA" id="ARBA00023098"/>
    </source>
</evidence>
<feature type="domain" description="SSD" evidence="21">
    <location>
        <begin position="288"/>
        <end position="446"/>
    </location>
</feature>
<evidence type="ECO:0000256" key="7">
    <source>
        <dbReference type="ARBA" id="ARBA00022574"/>
    </source>
</evidence>
<evidence type="ECO:0000256" key="17">
    <source>
        <dbReference type="ARBA" id="ARBA00045958"/>
    </source>
</evidence>
<evidence type="ECO:0000256" key="10">
    <source>
        <dbReference type="ARBA" id="ARBA00023034"/>
    </source>
</evidence>
<dbReference type="PANTHER" id="PTHR46378:SF1">
    <property type="entry name" value="STEROL REGULATORY ELEMENT-BINDING PROTEIN CLEAVAGE-ACTIVATING PROTEIN"/>
    <property type="match status" value="1"/>
</dbReference>
<keyword evidence="8" id="KW-0677">Repeat</keyword>
<feature type="compositionally biased region" description="Polar residues" evidence="19">
    <location>
        <begin position="1006"/>
        <end position="1015"/>
    </location>
</feature>
<sequence length="1167" mass="129227">MIWYLLYPIRGTTEPLILEPANALRRAFSRYASYASHHVATTLIVSIAVATILVYPFPFLYTNDFTNGASNLPHHVWTDAEPLGSGAAVGPDVVMRSIWVHGSYMRALEKDVLLGGLELQDELLGSTRNFDPRVRPDSPLKPLPTTYLNIPERNSFHVFNGLTSQSWFFHSPLQYWNGSRGGVLSDPDVVATINKQRSQPTSVNTTLRHSIVFSGKNYEDRQLVAADALVVTLIHLRESPVGVQWERRARDLASDPDFCAKWDIYPPEGHGMQSRLYEFRFLPLSAKDRIVLATAYIFIITYVIWTLSKLRAVRSKSGLVVAILVQIVFSVISSFTVCAVLEIDLSRVPHAAYPFVMLALGLEHIFRLINAVIATHPDDPTASRISYAYGETAFVSIISCIQNTLFLLGLSLLVRPPVAAFCIFTAIAIPIDFFFLSTFFLAVLSVDVRRNELCDSLAKESMSRRGCVPDAQKSPSPVENLLQGRVAFSTRTAGTIVVFISIMVAQWHFLDLEVMSSVWKLFVSMVKRADKQFQPGSKLLLDIHQARSPTSWLRLQDHQTTEELIQVVKPESHSFVALVYDPLVFVMKGSNRIPPQYPSTTVPPAVADFIHHQLGAFFATLVVLLFAMRYLVRILLVDDPESAGVDANGDGSPLVITTLNHGHLLDVVRLTPVRDGKLVSVALDRQIRVWDLRTGLGSYAVQDPDSPRPVPCPVLGMAADRDSNWLAIVSPTRVDLWNLREARWGPWMSTDMRGSKAELVFFAPDPEALIEPICVLRKDGVLMELRVEEGVTQSTEICKIPISSAQLLPETTLSGARVPERIITAAKKGCTHVATRSYPAWMCENISLFAGYQDVDKIVALPPLNAFFVSRSNRVELYDINNDRLVHQFDTGHIHRHSLRCHYTPRRHGHSGLPGLAGLTLAYVSLDTRELCLDTYAPTEDAETICFLDPGTAGRSSGCRWEGANLTRRTVRNPGTWTTLPCGAVVGVRRKSAARFYAHPPASTPGIPSTDSPSSRGLRRRAAVGGRTPPRLVSSPASRSQRDGASHCFNRQAGHGSGNSTIDNNNDWEVWMMSHLDGDELVEEAKTPLCPKNDGHLFVSSLGPMINVGKESVAVALGDVVKVISIGHARFGEDAVAMDMEFTLRAELLSARAKRKHRRVGSRRLIA</sequence>
<evidence type="ECO:0000256" key="18">
    <source>
        <dbReference type="PROSITE-ProRule" id="PRU00221"/>
    </source>
</evidence>
<comment type="caution">
    <text evidence="22">The sequence shown here is derived from an EMBL/GenBank/DDBJ whole genome shotgun (WGS) entry which is preliminary data.</text>
</comment>
<evidence type="ECO:0000256" key="15">
    <source>
        <dbReference type="ARBA" id="ARBA00023221"/>
    </source>
</evidence>
<protein>
    <recommendedName>
        <fullName evidence="5">Sterol regulatory element-binding protein cleavage-activating protein</fullName>
    </recommendedName>
</protein>
<dbReference type="GO" id="GO:0000139">
    <property type="term" value="C:Golgi membrane"/>
    <property type="evidence" value="ECO:0007669"/>
    <property type="project" value="UniProtKB-SubCell"/>
</dbReference>
<dbReference type="SUPFAM" id="SSF101908">
    <property type="entry name" value="Putative isomerase YbhE"/>
    <property type="match status" value="1"/>
</dbReference>
<gene>
    <name evidence="22" type="ORF">MKZ38_004122</name>
</gene>
<feature type="repeat" description="WD" evidence="18">
    <location>
        <begin position="658"/>
        <end position="695"/>
    </location>
</feature>
<comment type="function">
    <text evidence="17">Escort protein required for cholesterol as well as lipid homeostasis. Regulates export of the SCAP-SREBP complex from the endoplasmic reticulum to the Golgi upon low cholesterol, thereby regulating the processing of sterol regulatory element-binding proteins (SREBPs) SREBF1/SREBP1 and SREBF2/SREBP2. At high sterol concentrations, formation of a ternary complex with INSIG (INSIG1 or INSIG2) leads to mask the ER export signal in SCAP, promoting retention of the complex in the endoplasmic reticulum. Low sterol concentrations trigger release of INSIG, a conformational change in the SSD domain of SCAP, unmasking of the ER export signal, promoting recruitment into COPII-coated vesicles and transport of the SCAP-SREBP to the Golgi: in the Golgi, SREBPs are then processed, releasing the transcription factor fragment of SREBPs from the membrane, its import into the nucleus and up-regulation of LDLR, INSIG1 and the mevalonate pathway. Binds cholesterol via its SSD domain.</text>
</comment>
<evidence type="ECO:0000256" key="9">
    <source>
        <dbReference type="ARBA" id="ARBA00022824"/>
    </source>
</evidence>
<feature type="region of interest" description="Disordered" evidence="19">
    <location>
        <begin position="997"/>
        <end position="1062"/>
    </location>
</feature>
<keyword evidence="16" id="KW-0968">Cytoplasmic vesicle</keyword>
<keyword evidence="23" id="KW-1185">Reference proteome</keyword>
<dbReference type="PROSITE" id="PS50156">
    <property type="entry name" value="SSD"/>
    <property type="match status" value="1"/>
</dbReference>
<reference evidence="22" key="1">
    <citation type="submission" date="2022-07" db="EMBL/GenBank/DDBJ databases">
        <title>Draft genome sequence of Zalerion maritima ATCC 34329, a (micro)plastics degrading marine fungus.</title>
        <authorList>
            <person name="Paco A."/>
            <person name="Goncalves M.F.M."/>
            <person name="Rocha-Santos T.A.P."/>
            <person name="Alves A."/>
        </authorList>
    </citation>
    <scope>NUCLEOTIDE SEQUENCE</scope>
    <source>
        <strain evidence="22">ATCC 34329</strain>
    </source>
</reference>
<evidence type="ECO:0000256" key="6">
    <source>
        <dbReference type="ARBA" id="ARBA00022548"/>
    </source>
</evidence>
<dbReference type="GO" id="GO:0008203">
    <property type="term" value="P:cholesterol metabolic process"/>
    <property type="evidence" value="ECO:0007669"/>
    <property type="project" value="UniProtKB-KW"/>
</dbReference>
<dbReference type="GO" id="GO:0032936">
    <property type="term" value="C:SREBP-SCAP complex"/>
    <property type="evidence" value="ECO:0007669"/>
    <property type="project" value="TreeGrafter"/>
</dbReference>
<dbReference type="GO" id="GO:0005789">
    <property type="term" value="C:endoplasmic reticulum membrane"/>
    <property type="evidence" value="ECO:0007669"/>
    <property type="project" value="InterPro"/>
</dbReference>
<dbReference type="Gene3D" id="2.130.10.10">
    <property type="entry name" value="YVTN repeat-like/Quinoprotein amine dehydrogenase"/>
    <property type="match status" value="1"/>
</dbReference>
<dbReference type="Proteomes" id="UP001201980">
    <property type="component" value="Unassembled WGS sequence"/>
</dbReference>
<comment type="similarity">
    <text evidence="4">Belongs to the WD repeat SCAP family.</text>
</comment>
<keyword evidence="15" id="KW-0753">Steroid metabolism</keyword>
<keyword evidence="20" id="KW-0812">Transmembrane</keyword>
<keyword evidence="6" id="KW-0153">Cholesterol metabolism</keyword>
<evidence type="ECO:0000256" key="8">
    <source>
        <dbReference type="ARBA" id="ARBA00022737"/>
    </source>
</evidence>